<evidence type="ECO:0000256" key="4">
    <source>
        <dbReference type="ARBA" id="ARBA00022679"/>
    </source>
</evidence>
<feature type="binding site" evidence="7">
    <location>
        <position position="180"/>
    </location>
    <ligand>
        <name>substrate</name>
    </ligand>
</feature>
<comment type="subunit">
    <text evidence="7">Monomer.</text>
</comment>
<evidence type="ECO:0000256" key="3">
    <source>
        <dbReference type="ARBA" id="ARBA00022603"/>
    </source>
</evidence>
<feature type="binding site" evidence="7">
    <location>
        <position position="69"/>
    </location>
    <ligand>
        <name>S-adenosyl-L-methionine</name>
        <dbReference type="ChEBI" id="CHEBI:59789"/>
    </ligand>
</feature>
<evidence type="ECO:0000313" key="9">
    <source>
        <dbReference type="Proteomes" id="UP000294412"/>
    </source>
</evidence>
<dbReference type="PANTHER" id="PTHR23417:SF14">
    <property type="entry name" value="PENTACOTRIPEPTIDE-REPEAT REGION OF PRORP DOMAIN-CONTAINING PROTEIN"/>
    <property type="match status" value="1"/>
</dbReference>
<comment type="pathway">
    <text evidence="7">tRNA modification; N(7)-methylguanine-tRNA biosynthesis.</text>
</comment>
<feature type="binding site" evidence="7">
    <location>
        <begin position="217"/>
        <end position="220"/>
    </location>
    <ligand>
        <name>substrate</name>
    </ligand>
</feature>
<protein>
    <recommendedName>
        <fullName evidence="7">tRNA (guanine-N(7)-)-methyltransferase</fullName>
        <ecNumber evidence="7">2.1.1.33</ecNumber>
    </recommendedName>
    <alternativeName>
        <fullName evidence="7">tRNA (guanine(46)-N(7))-methyltransferase</fullName>
    </alternativeName>
    <alternativeName>
        <fullName evidence="7">tRNA(m7G46)-methyltransferase</fullName>
    </alternativeName>
</protein>
<dbReference type="UniPathway" id="UPA00989"/>
<gene>
    <name evidence="7 8" type="primary">trmB</name>
    <name evidence="8" type="ORF">ERCICUMA2628_120</name>
</gene>
<dbReference type="PROSITE" id="PS51625">
    <property type="entry name" value="SAM_MT_TRMB"/>
    <property type="match status" value="1"/>
</dbReference>
<dbReference type="SUPFAM" id="SSF53335">
    <property type="entry name" value="S-adenosyl-L-methionine-dependent methyltransferases"/>
    <property type="match status" value="1"/>
</dbReference>
<evidence type="ECO:0000256" key="7">
    <source>
        <dbReference type="HAMAP-Rule" id="MF_01057"/>
    </source>
</evidence>
<evidence type="ECO:0000313" key="8">
    <source>
        <dbReference type="EMBL" id="VFP79571.1"/>
    </source>
</evidence>
<dbReference type="GO" id="GO:0008176">
    <property type="term" value="F:tRNA (guanine(46)-N7)-methyltransferase activity"/>
    <property type="evidence" value="ECO:0007669"/>
    <property type="project" value="UniProtKB-UniRule"/>
</dbReference>
<feature type="binding site" evidence="7">
    <location>
        <position position="121"/>
    </location>
    <ligand>
        <name>S-adenosyl-L-methionine</name>
        <dbReference type="ChEBI" id="CHEBI:59789"/>
    </ligand>
</feature>
<accession>A0A451D1R8</accession>
<dbReference type="InterPro" id="IPR055361">
    <property type="entry name" value="tRNA_methyltr_TrmB_bact"/>
</dbReference>
<feature type="binding site" evidence="7">
    <location>
        <position position="94"/>
    </location>
    <ligand>
        <name>S-adenosyl-L-methionine</name>
        <dbReference type="ChEBI" id="CHEBI:59789"/>
    </ligand>
</feature>
<evidence type="ECO:0000256" key="5">
    <source>
        <dbReference type="ARBA" id="ARBA00022691"/>
    </source>
</evidence>
<feature type="binding site" evidence="7">
    <location>
        <position position="148"/>
    </location>
    <ligand>
        <name>substrate</name>
    </ligand>
</feature>
<dbReference type="EMBL" id="LR217703">
    <property type="protein sequence ID" value="VFP79571.1"/>
    <property type="molecule type" value="Genomic_DNA"/>
</dbReference>
<comment type="caution">
    <text evidence="7">Lacks conserved residue(s) required for the propagation of feature annotation.</text>
</comment>
<dbReference type="NCBIfam" id="TIGR00091">
    <property type="entry name" value="tRNA (guanosine(46)-N7)-methyltransferase TrmB"/>
    <property type="match status" value="1"/>
</dbReference>
<dbReference type="GO" id="GO:0043527">
    <property type="term" value="C:tRNA methyltransferase complex"/>
    <property type="evidence" value="ECO:0007669"/>
    <property type="project" value="TreeGrafter"/>
</dbReference>
<evidence type="ECO:0000256" key="1">
    <source>
        <dbReference type="ARBA" id="ARBA00000142"/>
    </source>
</evidence>
<keyword evidence="6 7" id="KW-0819">tRNA processing</keyword>
<comment type="function">
    <text evidence="2 7">Catalyzes the formation of N(7)-methylguanine at position 46 (m7G46) in tRNA.</text>
</comment>
<feature type="binding site" evidence="7">
    <location>
        <position position="144"/>
    </location>
    <ligand>
        <name>S-adenosyl-L-methionine</name>
        <dbReference type="ChEBI" id="CHEBI:59789"/>
    </ligand>
</feature>
<evidence type="ECO:0000256" key="6">
    <source>
        <dbReference type="ARBA" id="ARBA00022694"/>
    </source>
</evidence>
<keyword evidence="5 7" id="KW-0949">S-adenosyl-L-methionine</keyword>
<keyword evidence="4 7" id="KW-0808">Transferase</keyword>
<dbReference type="HAMAP" id="MF_01057">
    <property type="entry name" value="tRNA_methyltr_TrmB"/>
    <property type="match status" value="1"/>
</dbReference>
<dbReference type="InterPro" id="IPR003358">
    <property type="entry name" value="tRNA_(Gua-N-7)_MeTrfase_Trmb"/>
</dbReference>
<proteinExistence type="inferred from homology"/>
<dbReference type="Proteomes" id="UP000294412">
    <property type="component" value="Chromosome"/>
</dbReference>
<dbReference type="Gene3D" id="3.40.50.150">
    <property type="entry name" value="Vaccinia Virus protein VP39"/>
    <property type="match status" value="1"/>
</dbReference>
<dbReference type="Pfam" id="PF02390">
    <property type="entry name" value="Methyltransf_4"/>
    <property type="match status" value="1"/>
</dbReference>
<dbReference type="PANTHER" id="PTHR23417">
    <property type="entry name" value="3-DEOXY-D-MANNO-OCTULOSONIC-ACID TRANSFERASE/TRNA GUANINE-N 7 - -METHYLTRANSFERASE"/>
    <property type="match status" value="1"/>
</dbReference>
<dbReference type="AlphaFoldDB" id="A0A451D1R8"/>
<sequence length="239" mass="27375">MISSAIMRNNIWKSCSIGRVLSFTPRRGRYTKGQKKALAKLWPIMGIEYQNKPIDFTCEFGRQAPVVLEIGFGMGASLVNTASANPNKNFFGIEIYKPGVGACLAQAQEAQLKNLRLVCHDAVEVLDIMIPLDSLQAVQIFFPDPWQKVRHHKRRIIQESFLKLVLQKLQLGGILHIVSDWKPYVEYVLIEISSIDGYQNQSHNNTWIQRPACRPYTKFEKKGELCGHSIWDLMFQRIK</sequence>
<keyword evidence="3 7" id="KW-0489">Methyltransferase</keyword>
<dbReference type="InterPro" id="IPR029063">
    <property type="entry name" value="SAM-dependent_MTases_sf"/>
</dbReference>
<name>A0A451D1R8_9GAMM</name>
<comment type="catalytic activity">
    <reaction evidence="1 7">
        <text>guanosine(46) in tRNA + S-adenosyl-L-methionine = N(7)-methylguanosine(46) in tRNA + S-adenosyl-L-homocysteine</text>
        <dbReference type="Rhea" id="RHEA:42708"/>
        <dbReference type="Rhea" id="RHEA-COMP:10188"/>
        <dbReference type="Rhea" id="RHEA-COMP:10189"/>
        <dbReference type="ChEBI" id="CHEBI:57856"/>
        <dbReference type="ChEBI" id="CHEBI:59789"/>
        <dbReference type="ChEBI" id="CHEBI:74269"/>
        <dbReference type="ChEBI" id="CHEBI:74480"/>
        <dbReference type="EC" id="2.1.1.33"/>
    </reaction>
</comment>
<organism evidence="8 9">
    <name type="scientific">Candidatus Erwinia haradaeae</name>
    <dbReference type="NCBI Taxonomy" id="1922217"/>
    <lineage>
        <taxon>Bacteria</taxon>
        <taxon>Pseudomonadati</taxon>
        <taxon>Pseudomonadota</taxon>
        <taxon>Gammaproteobacteria</taxon>
        <taxon>Enterobacterales</taxon>
        <taxon>Erwiniaceae</taxon>
        <taxon>Erwinia</taxon>
    </lineage>
</organism>
<dbReference type="EC" id="2.1.1.33" evidence="7"/>
<evidence type="ECO:0000256" key="2">
    <source>
        <dbReference type="ARBA" id="ARBA00003015"/>
    </source>
</evidence>
<reference evidence="8 9" key="1">
    <citation type="submission" date="2019-02" db="EMBL/GenBank/DDBJ databases">
        <authorList>
            <person name="Manzano-Marin A."/>
            <person name="Manzano-Marin A."/>
        </authorList>
    </citation>
    <scope>NUCLEOTIDE SEQUENCE [LARGE SCALE GENOMIC DNA]</scope>
    <source>
        <strain evidence="8 9">ErCicuneomaculata</strain>
    </source>
</reference>
<comment type="similarity">
    <text evidence="7">Belongs to the class I-like SAM-binding methyltransferase superfamily. TrmB family.</text>
</comment>